<keyword evidence="2" id="KW-0378">Hydrolase</keyword>
<dbReference type="Gene3D" id="3.60.15.10">
    <property type="entry name" value="Ribonuclease Z/Hydroxyacylglutathione hydrolase-like"/>
    <property type="match status" value="1"/>
</dbReference>
<dbReference type="Proteomes" id="UP000317243">
    <property type="component" value="Unassembled WGS sequence"/>
</dbReference>
<accession>A0A5C5X505</accession>
<dbReference type="InterPro" id="IPR036866">
    <property type="entry name" value="RibonucZ/Hydroxyglut_hydro"/>
</dbReference>
<dbReference type="PANTHER" id="PTHR46018:SF2">
    <property type="entry name" value="ZINC PHOSPHODIESTERASE ELAC PROTEIN 1"/>
    <property type="match status" value="1"/>
</dbReference>
<sequence>MRIEFLGTGGFHPNERRHTTCLMVPEIGLVLDCGTAGFRIAEHLETKTLDLFLSHAHLDHICGLTYLVTLPLIQGVEKMRLFGVQNILDAVRDSLFSQAIFPVGPPFEFHAFTAGDTIELANGIEIESFPLTTHPGGSTAYRFELDGQKIAYVTDTTVDGTYTEFVRGADLLIHECYFPDDNLEWAKTTGHTHTSSLARLAKDANVGRLVVTHVDPLNLDDDPIGLDALTRVYPNVTIADDGLTIDLAK</sequence>
<evidence type="ECO:0000313" key="2">
    <source>
        <dbReference type="EMBL" id="TWT58197.1"/>
    </source>
</evidence>
<keyword evidence="3" id="KW-1185">Reference proteome</keyword>
<proteinExistence type="predicted"/>
<dbReference type="PANTHER" id="PTHR46018">
    <property type="entry name" value="ZINC PHOSPHODIESTERASE ELAC PROTEIN 1"/>
    <property type="match status" value="1"/>
</dbReference>
<dbReference type="EC" id="3.1.-.-" evidence="2"/>
<evidence type="ECO:0000259" key="1">
    <source>
        <dbReference type="Pfam" id="PF12706"/>
    </source>
</evidence>
<dbReference type="AlphaFoldDB" id="A0A5C5X505"/>
<feature type="domain" description="Metallo-beta-lactamase" evidence="1">
    <location>
        <begin position="49"/>
        <end position="213"/>
    </location>
</feature>
<reference evidence="2 3" key="1">
    <citation type="submission" date="2019-02" db="EMBL/GenBank/DDBJ databases">
        <title>Deep-cultivation of Planctomycetes and their phenomic and genomic characterization uncovers novel biology.</title>
        <authorList>
            <person name="Wiegand S."/>
            <person name="Jogler M."/>
            <person name="Boedeker C."/>
            <person name="Pinto D."/>
            <person name="Vollmers J."/>
            <person name="Rivas-Marin E."/>
            <person name="Kohn T."/>
            <person name="Peeters S.H."/>
            <person name="Heuer A."/>
            <person name="Rast P."/>
            <person name="Oberbeckmann S."/>
            <person name="Bunk B."/>
            <person name="Jeske O."/>
            <person name="Meyerdierks A."/>
            <person name="Storesund J.E."/>
            <person name="Kallscheuer N."/>
            <person name="Luecker S."/>
            <person name="Lage O.M."/>
            <person name="Pohl T."/>
            <person name="Merkel B.J."/>
            <person name="Hornburger P."/>
            <person name="Mueller R.-W."/>
            <person name="Bruemmer F."/>
            <person name="Labrenz M."/>
            <person name="Spormann A.M."/>
            <person name="Op Den Camp H."/>
            <person name="Overmann J."/>
            <person name="Amann R."/>
            <person name="Jetten M.S.M."/>
            <person name="Mascher T."/>
            <person name="Medema M.H."/>
            <person name="Devos D.P."/>
            <person name="Kaster A.-K."/>
            <person name="Ovreas L."/>
            <person name="Rohde M."/>
            <person name="Galperin M.Y."/>
            <person name="Jogler C."/>
        </authorList>
    </citation>
    <scope>NUCLEOTIDE SEQUENCE [LARGE SCALE GENOMIC DNA]</scope>
    <source>
        <strain evidence="2 3">KOR42</strain>
    </source>
</reference>
<dbReference type="InterPro" id="IPR001279">
    <property type="entry name" value="Metallo-B-lactamas"/>
</dbReference>
<name>A0A5C5X505_9PLAN</name>
<comment type="caution">
    <text evidence="2">The sequence shown here is derived from an EMBL/GenBank/DDBJ whole genome shotgun (WGS) entry which is preliminary data.</text>
</comment>
<dbReference type="OrthoDB" id="9800940at2"/>
<dbReference type="RefSeq" id="WP_146508417.1">
    <property type="nucleotide sequence ID" value="NZ_SIHI01000001.1"/>
</dbReference>
<evidence type="ECO:0000313" key="3">
    <source>
        <dbReference type="Proteomes" id="UP000317243"/>
    </source>
</evidence>
<dbReference type="EMBL" id="SIHI01000001">
    <property type="protein sequence ID" value="TWT58197.1"/>
    <property type="molecule type" value="Genomic_DNA"/>
</dbReference>
<organism evidence="2 3">
    <name type="scientific">Thalassoglobus neptunius</name>
    <dbReference type="NCBI Taxonomy" id="1938619"/>
    <lineage>
        <taxon>Bacteria</taxon>
        <taxon>Pseudomonadati</taxon>
        <taxon>Planctomycetota</taxon>
        <taxon>Planctomycetia</taxon>
        <taxon>Planctomycetales</taxon>
        <taxon>Planctomycetaceae</taxon>
        <taxon>Thalassoglobus</taxon>
    </lineage>
</organism>
<dbReference type="SUPFAM" id="SSF56281">
    <property type="entry name" value="Metallo-hydrolase/oxidoreductase"/>
    <property type="match status" value="1"/>
</dbReference>
<dbReference type="Pfam" id="PF12706">
    <property type="entry name" value="Lactamase_B_2"/>
    <property type="match status" value="1"/>
</dbReference>
<gene>
    <name evidence="2" type="primary">rbn_1</name>
    <name evidence="2" type="ORF">KOR42_15680</name>
</gene>
<protein>
    <submittedName>
        <fullName evidence="2">Ribonuclease BN</fullName>
        <ecNumber evidence="2">3.1.-.-</ecNumber>
    </submittedName>
</protein>
<dbReference type="GO" id="GO:0042781">
    <property type="term" value="F:3'-tRNA processing endoribonuclease activity"/>
    <property type="evidence" value="ECO:0007669"/>
    <property type="project" value="TreeGrafter"/>
</dbReference>